<proteinExistence type="predicted"/>
<dbReference type="GO" id="GO:0051607">
    <property type="term" value="P:defense response to virus"/>
    <property type="evidence" value="ECO:0007669"/>
    <property type="project" value="UniProtKB-KW"/>
</dbReference>
<dbReference type="PANTHER" id="PTHR39965:SF1">
    <property type="entry name" value="CRISPR SYSTEM CMR SUBUNIT CMR6"/>
    <property type="match status" value="1"/>
</dbReference>
<dbReference type="InterPro" id="IPR005537">
    <property type="entry name" value="RAMP_III_fam"/>
</dbReference>
<dbReference type="NCBIfam" id="TIGR01898">
    <property type="entry name" value="cas_TM1791_cmr6"/>
    <property type="match status" value="1"/>
</dbReference>
<name>A0A4U2PYW0_9BACL</name>
<sequence>MHDERGGTVLNAFLAITKQATTDLNAPKITLCQAIQNPSDKGKDKAALYEQVIQGHKSAWQLKGQQEWYQARFDQYKQALEANLSLSRINEFVMKNVSPLLVGHGGVSALETSLTLHRIYGVPYIPGTAIKGLAAHYCHHVLGNENSDFLADHAYYTALFGSQDQAGYICFHDAWVTSHLIGSALVQDVMTPHHQAYNAIQLQKLGPKMDAAPRDDDDPIPLPFLAVKVSSHFRFMLTCAIDGLEEVQTKQWLNIAEEIVVHALEHEGIGGKTNAGYGLMVRVTGE</sequence>
<dbReference type="EMBL" id="PNXQ01000012">
    <property type="protein sequence ID" value="TKH43949.1"/>
    <property type="molecule type" value="Genomic_DNA"/>
</dbReference>
<keyword evidence="1" id="KW-0051">Antiviral defense</keyword>
<gene>
    <name evidence="3" type="primary">cmr6</name>
    <name evidence="3" type="ORF">C1I60_11365</name>
</gene>
<protein>
    <submittedName>
        <fullName evidence="3">Type III-B CRISPR module RAMP protein Cmr6</fullName>
    </submittedName>
</protein>
<accession>A0A4U2PYW0</accession>
<reference evidence="3 4" key="1">
    <citation type="submission" date="2018-01" db="EMBL/GenBank/DDBJ databases">
        <title>Bacillales members from the olive rhizosphere are effective biological control agents against Verticillium dahliae.</title>
        <authorList>
            <person name="Gomez-Lama C."/>
            <person name="Legarda G."/>
            <person name="Ruano-Rosa D."/>
            <person name="Pizarro-Tobias P."/>
            <person name="Valverde-Corredor A."/>
            <person name="Niqui J.L."/>
            <person name="Trivino J.C."/>
            <person name="Roca A."/>
            <person name="Mercado-Blanco J."/>
        </authorList>
    </citation>
    <scope>NUCLEOTIDE SEQUENCE [LARGE SCALE GENOMIC DNA]</scope>
    <source>
        <strain evidence="3 4">PIC167</strain>
    </source>
</reference>
<dbReference type="Proteomes" id="UP000308114">
    <property type="component" value="Unassembled WGS sequence"/>
</dbReference>
<evidence type="ECO:0000313" key="4">
    <source>
        <dbReference type="Proteomes" id="UP000308114"/>
    </source>
</evidence>
<feature type="domain" description="CRISPR type III-associated protein" evidence="2">
    <location>
        <begin position="95"/>
        <end position="280"/>
    </location>
</feature>
<evidence type="ECO:0000259" key="2">
    <source>
        <dbReference type="Pfam" id="PF03787"/>
    </source>
</evidence>
<comment type="caution">
    <text evidence="3">The sequence shown here is derived from an EMBL/GenBank/DDBJ whole genome shotgun (WGS) entry which is preliminary data.</text>
</comment>
<evidence type="ECO:0000313" key="3">
    <source>
        <dbReference type="EMBL" id="TKH43949.1"/>
    </source>
</evidence>
<dbReference type="Pfam" id="PF03787">
    <property type="entry name" value="RAMPs"/>
    <property type="match status" value="1"/>
</dbReference>
<organism evidence="3 4">
    <name type="scientific">Paenibacillus terrae</name>
    <dbReference type="NCBI Taxonomy" id="159743"/>
    <lineage>
        <taxon>Bacteria</taxon>
        <taxon>Bacillati</taxon>
        <taxon>Bacillota</taxon>
        <taxon>Bacilli</taxon>
        <taxon>Bacillales</taxon>
        <taxon>Paenibacillaceae</taxon>
        <taxon>Paenibacillus</taxon>
    </lineage>
</organism>
<evidence type="ECO:0000256" key="1">
    <source>
        <dbReference type="ARBA" id="ARBA00023118"/>
    </source>
</evidence>
<dbReference type="AlphaFoldDB" id="A0A4U2PYW0"/>
<dbReference type="InterPro" id="IPR010172">
    <property type="entry name" value="CRISPR-assoc_prot_TM1791"/>
</dbReference>
<dbReference type="PANTHER" id="PTHR39965">
    <property type="entry name" value="CRISPR SYSTEM CMR SUBUNIT CMR6"/>
    <property type="match status" value="1"/>
</dbReference>